<dbReference type="GO" id="GO:0004674">
    <property type="term" value="F:protein serine/threonine kinase activity"/>
    <property type="evidence" value="ECO:0007669"/>
    <property type="project" value="TreeGrafter"/>
</dbReference>
<dbReference type="EMBL" id="JARKIB010000013">
    <property type="protein sequence ID" value="KAJ7773160.1"/>
    <property type="molecule type" value="Genomic_DNA"/>
</dbReference>
<keyword evidence="4" id="KW-0067">ATP-binding</keyword>
<reference evidence="7" key="1">
    <citation type="submission" date="2023-03" db="EMBL/GenBank/DDBJ databases">
        <title>Massive genome expansion in bonnet fungi (Mycena s.s.) driven by repeated elements and novel gene families across ecological guilds.</title>
        <authorList>
            <consortium name="Lawrence Berkeley National Laboratory"/>
            <person name="Harder C.B."/>
            <person name="Miyauchi S."/>
            <person name="Viragh M."/>
            <person name="Kuo A."/>
            <person name="Thoen E."/>
            <person name="Andreopoulos B."/>
            <person name="Lu D."/>
            <person name="Skrede I."/>
            <person name="Drula E."/>
            <person name="Henrissat B."/>
            <person name="Morin E."/>
            <person name="Kohler A."/>
            <person name="Barry K."/>
            <person name="LaButti K."/>
            <person name="Morin E."/>
            <person name="Salamov A."/>
            <person name="Lipzen A."/>
            <person name="Mereny Z."/>
            <person name="Hegedus B."/>
            <person name="Baldrian P."/>
            <person name="Stursova M."/>
            <person name="Weitz H."/>
            <person name="Taylor A."/>
            <person name="Grigoriev I.V."/>
            <person name="Nagy L.G."/>
            <person name="Martin F."/>
            <person name="Kauserud H."/>
        </authorList>
    </citation>
    <scope>NUCLEOTIDE SEQUENCE</scope>
    <source>
        <strain evidence="7">CBHHK182m</strain>
    </source>
</reference>
<dbReference type="InterPro" id="IPR001245">
    <property type="entry name" value="Ser-Thr/Tyr_kinase_cat_dom"/>
</dbReference>
<evidence type="ECO:0000313" key="8">
    <source>
        <dbReference type="Proteomes" id="UP001215598"/>
    </source>
</evidence>
<dbReference type="Pfam" id="PF07714">
    <property type="entry name" value="PK_Tyr_Ser-Thr"/>
    <property type="match status" value="1"/>
</dbReference>
<dbReference type="PROSITE" id="PS50011">
    <property type="entry name" value="PROTEIN_KINASE_DOM"/>
    <property type="match status" value="1"/>
</dbReference>
<keyword evidence="3 7" id="KW-0418">Kinase</keyword>
<dbReference type="Proteomes" id="UP001215598">
    <property type="component" value="Unassembled WGS sequence"/>
</dbReference>
<keyword evidence="5" id="KW-0472">Membrane</keyword>
<keyword evidence="8" id="KW-1185">Reference proteome</keyword>
<evidence type="ECO:0000259" key="6">
    <source>
        <dbReference type="PROSITE" id="PS50011"/>
    </source>
</evidence>
<feature type="domain" description="Protein kinase" evidence="6">
    <location>
        <begin position="247"/>
        <end position="510"/>
    </location>
</feature>
<evidence type="ECO:0000256" key="5">
    <source>
        <dbReference type="SAM" id="Phobius"/>
    </source>
</evidence>
<dbReference type="PANTHER" id="PTHR44329:SF288">
    <property type="entry name" value="MITOGEN-ACTIVATED PROTEIN KINASE KINASE KINASE 20"/>
    <property type="match status" value="1"/>
</dbReference>
<dbReference type="PANTHER" id="PTHR44329">
    <property type="entry name" value="SERINE/THREONINE-PROTEIN KINASE TNNI3K-RELATED"/>
    <property type="match status" value="1"/>
</dbReference>
<dbReference type="InterPro" id="IPR011009">
    <property type="entry name" value="Kinase-like_dom_sf"/>
</dbReference>
<evidence type="ECO:0000256" key="1">
    <source>
        <dbReference type="ARBA" id="ARBA00022679"/>
    </source>
</evidence>
<dbReference type="PRINTS" id="PR00109">
    <property type="entry name" value="TYRKINASE"/>
</dbReference>
<name>A0AAD7JYJ7_9AGAR</name>
<keyword evidence="2" id="KW-0547">Nucleotide-binding</keyword>
<dbReference type="InterPro" id="IPR008271">
    <property type="entry name" value="Ser/Thr_kinase_AS"/>
</dbReference>
<organism evidence="7 8">
    <name type="scientific">Mycena metata</name>
    <dbReference type="NCBI Taxonomy" id="1033252"/>
    <lineage>
        <taxon>Eukaryota</taxon>
        <taxon>Fungi</taxon>
        <taxon>Dikarya</taxon>
        <taxon>Basidiomycota</taxon>
        <taxon>Agaricomycotina</taxon>
        <taxon>Agaricomycetes</taxon>
        <taxon>Agaricomycetidae</taxon>
        <taxon>Agaricales</taxon>
        <taxon>Marasmiineae</taxon>
        <taxon>Mycenaceae</taxon>
        <taxon>Mycena</taxon>
    </lineage>
</organism>
<dbReference type="Gene3D" id="1.10.510.10">
    <property type="entry name" value="Transferase(Phosphotransferase) domain 1"/>
    <property type="match status" value="1"/>
</dbReference>
<dbReference type="SUPFAM" id="SSF56112">
    <property type="entry name" value="Protein kinase-like (PK-like)"/>
    <property type="match status" value="1"/>
</dbReference>
<dbReference type="InterPro" id="IPR000719">
    <property type="entry name" value="Prot_kinase_dom"/>
</dbReference>
<evidence type="ECO:0000256" key="3">
    <source>
        <dbReference type="ARBA" id="ARBA00022777"/>
    </source>
</evidence>
<feature type="transmembrane region" description="Helical" evidence="5">
    <location>
        <begin position="120"/>
        <end position="141"/>
    </location>
</feature>
<proteinExistence type="predicted"/>
<dbReference type="AlphaFoldDB" id="A0AAD7JYJ7"/>
<dbReference type="PROSITE" id="PS00108">
    <property type="entry name" value="PROTEIN_KINASE_ST"/>
    <property type="match status" value="1"/>
</dbReference>
<accession>A0AAD7JYJ7</accession>
<keyword evidence="1" id="KW-0808">Transferase</keyword>
<sequence>MTDADPASFGLRLKDSGAGVNVSSRHDPILAITLPAPEGQKSTNRNPRARLSASLDVRRCAYVHPHWAKHSLSSLISNILGDFLANWSSILIEIAVQILLIFVSGVVFQATGIGGREWGALFVSALVPIPLAVFVRLLLAIGNLVTKLSLLYNFDSLTTDASGIESQTTRLSLDEQRPVSPLSTPPTTTHGVDYSTHNEHFNQLSGNLPSSGTGTVHAESSSSIVNFSFPNPSLSGQVIPGKGRVTLDSWEPFAKGGNSNIYRGTLTDSGRKTRVAVKMIISDDGDGQPDFVRLEREASIWVQLNHSNLVPFIGVCYDISKWPCLVSPLYECHVGTYLRDNPSADRKTIILGVASGLEYLHAKEVIHADLKVSNVFVDQQGVAHIGDFGLSKILDLPGFTTRSVGTVPYMAPELFFILDSGRQINPTTSKASDIYSFGLLALEILTSERPKERPRQQFVTMKMFSDLRPKRTDYLSVPDEIWSVLNQCWESDPDARPSASALRLQFASALKIEGL</sequence>
<protein>
    <submittedName>
        <fullName evidence="7">Kinase-like domain-containing protein</fullName>
    </submittedName>
</protein>
<gene>
    <name evidence="7" type="ORF">B0H16DRAFT_1511310</name>
</gene>
<evidence type="ECO:0000256" key="2">
    <source>
        <dbReference type="ARBA" id="ARBA00022741"/>
    </source>
</evidence>
<evidence type="ECO:0000313" key="7">
    <source>
        <dbReference type="EMBL" id="KAJ7773160.1"/>
    </source>
</evidence>
<feature type="transmembrane region" description="Helical" evidence="5">
    <location>
        <begin position="87"/>
        <end position="108"/>
    </location>
</feature>
<dbReference type="GO" id="GO:0005524">
    <property type="term" value="F:ATP binding"/>
    <property type="evidence" value="ECO:0007669"/>
    <property type="project" value="UniProtKB-KW"/>
</dbReference>
<dbReference type="InterPro" id="IPR051681">
    <property type="entry name" value="Ser/Thr_Kinases-Pseudokinases"/>
</dbReference>
<keyword evidence="5" id="KW-1133">Transmembrane helix</keyword>
<comment type="caution">
    <text evidence="7">The sequence shown here is derived from an EMBL/GenBank/DDBJ whole genome shotgun (WGS) entry which is preliminary data.</text>
</comment>
<keyword evidence="5" id="KW-0812">Transmembrane</keyword>
<dbReference type="SMART" id="SM00220">
    <property type="entry name" value="S_TKc"/>
    <property type="match status" value="1"/>
</dbReference>
<evidence type="ECO:0000256" key="4">
    <source>
        <dbReference type="ARBA" id="ARBA00022840"/>
    </source>
</evidence>